<accession>A0A1I2ICE3</accession>
<evidence type="ECO:0000256" key="4">
    <source>
        <dbReference type="ARBA" id="ARBA00023002"/>
    </source>
</evidence>
<evidence type="ECO:0000256" key="6">
    <source>
        <dbReference type="ARBA" id="ARBA00023033"/>
    </source>
</evidence>
<dbReference type="InterPro" id="IPR036396">
    <property type="entry name" value="Cyt_P450_sf"/>
</dbReference>
<reference evidence="8 9" key="1">
    <citation type="submission" date="2016-10" db="EMBL/GenBank/DDBJ databases">
        <authorList>
            <person name="de Groot N.N."/>
        </authorList>
    </citation>
    <scope>NUCLEOTIDE SEQUENCE [LARGE SCALE GENOMIC DNA]</scope>
    <source>
        <strain evidence="8 9">CGMCC 4.3510</strain>
    </source>
</reference>
<keyword evidence="9" id="KW-1185">Reference proteome</keyword>
<dbReference type="SUPFAM" id="SSF48264">
    <property type="entry name" value="Cytochrome P450"/>
    <property type="match status" value="1"/>
</dbReference>
<dbReference type="Pfam" id="PF00067">
    <property type="entry name" value="p450"/>
    <property type="match status" value="1"/>
</dbReference>
<evidence type="ECO:0000313" key="8">
    <source>
        <dbReference type="EMBL" id="SFF39328.1"/>
    </source>
</evidence>
<evidence type="ECO:0000256" key="2">
    <source>
        <dbReference type="ARBA" id="ARBA00022617"/>
    </source>
</evidence>
<dbReference type="RefSeq" id="WP_093715293.1">
    <property type="nucleotide sequence ID" value="NZ_FONG01000013.1"/>
</dbReference>
<proteinExistence type="inferred from homology"/>
<comment type="similarity">
    <text evidence="1 7">Belongs to the cytochrome P450 family.</text>
</comment>
<evidence type="ECO:0000256" key="5">
    <source>
        <dbReference type="ARBA" id="ARBA00023004"/>
    </source>
</evidence>
<dbReference type="FunFam" id="1.10.630.10:FF:000018">
    <property type="entry name" value="Cytochrome P450 monooxygenase"/>
    <property type="match status" value="1"/>
</dbReference>
<dbReference type="Proteomes" id="UP000199323">
    <property type="component" value="Unassembled WGS sequence"/>
</dbReference>
<gene>
    <name evidence="8" type="ORF">SAMN05216251_11324</name>
</gene>
<keyword evidence="2 7" id="KW-0349">Heme</keyword>
<keyword evidence="4 7" id="KW-0560">Oxidoreductase</keyword>
<evidence type="ECO:0000256" key="1">
    <source>
        <dbReference type="ARBA" id="ARBA00010617"/>
    </source>
</evidence>
<protein>
    <submittedName>
        <fullName evidence="8">Cytochrome P450</fullName>
    </submittedName>
</protein>
<dbReference type="Gene3D" id="1.10.630.10">
    <property type="entry name" value="Cytochrome P450"/>
    <property type="match status" value="1"/>
</dbReference>
<dbReference type="AlphaFoldDB" id="A0A1I2ICE3"/>
<dbReference type="GO" id="GO:0020037">
    <property type="term" value="F:heme binding"/>
    <property type="evidence" value="ECO:0007669"/>
    <property type="project" value="InterPro"/>
</dbReference>
<dbReference type="GO" id="GO:0005506">
    <property type="term" value="F:iron ion binding"/>
    <property type="evidence" value="ECO:0007669"/>
    <property type="project" value="InterPro"/>
</dbReference>
<evidence type="ECO:0000256" key="3">
    <source>
        <dbReference type="ARBA" id="ARBA00022723"/>
    </source>
</evidence>
<dbReference type="InterPro" id="IPR002397">
    <property type="entry name" value="Cyt_P450_B"/>
</dbReference>
<dbReference type="EMBL" id="FONG01000013">
    <property type="protein sequence ID" value="SFF39328.1"/>
    <property type="molecule type" value="Genomic_DNA"/>
</dbReference>
<dbReference type="STRING" id="380248.SAMN05216251_11324"/>
<dbReference type="InterPro" id="IPR017972">
    <property type="entry name" value="Cyt_P450_CS"/>
</dbReference>
<keyword evidence="6 7" id="KW-0503">Monooxygenase</keyword>
<dbReference type="PROSITE" id="PS00086">
    <property type="entry name" value="CYTOCHROME_P450"/>
    <property type="match status" value="1"/>
</dbReference>
<sequence>MAATTPDGKPIEYDPFTTALMIDPYPVYRSLREYAPLYHNAERGFWALSRYADVKAAASDWKTFTSEDSVDLDRSTKSFGEGAFVDFSPPEHTEIRGLVREAFSPKRVRALRPILVEQAERLMKEFVERGSADIAWEYSSGLPMQIISHVIGLPPQDVPLMAERLKRFVARDEADPMVLPPDALAAANEIRAYFSAMADERRRSPREDLISELAHASLPSRPLREAEVTGLCFFLFLAGVDNLSGLITNTVSALMEHPAQRAEAAADPSLVPAAVEEAMRWDAPLQMMARTATRDVEYPGGTIPAGGRTVIIWAAANRDEREWPHGEEYDIHRPPKRQLGFGEGIHFCVGAPLARLQSTVAIETLLKYAPEYGPAGTPQRVVKSNIRTWEHLPVSL</sequence>
<keyword evidence="3 7" id="KW-0479">Metal-binding</keyword>
<dbReference type="GO" id="GO:0016705">
    <property type="term" value="F:oxidoreductase activity, acting on paired donors, with incorporation or reduction of molecular oxygen"/>
    <property type="evidence" value="ECO:0007669"/>
    <property type="project" value="InterPro"/>
</dbReference>
<name>A0A1I2ICE3_9ACTN</name>
<dbReference type="PANTHER" id="PTHR46696">
    <property type="entry name" value="P450, PUTATIVE (EUROFUNG)-RELATED"/>
    <property type="match status" value="1"/>
</dbReference>
<dbReference type="InterPro" id="IPR001128">
    <property type="entry name" value="Cyt_P450"/>
</dbReference>
<keyword evidence="5 7" id="KW-0408">Iron</keyword>
<evidence type="ECO:0000256" key="7">
    <source>
        <dbReference type="RuleBase" id="RU000461"/>
    </source>
</evidence>
<organism evidence="8 9">
    <name type="scientific">Actinacidiphila alni</name>
    <dbReference type="NCBI Taxonomy" id="380248"/>
    <lineage>
        <taxon>Bacteria</taxon>
        <taxon>Bacillati</taxon>
        <taxon>Actinomycetota</taxon>
        <taxon>Actinomycetes</taxon>
        <taxon>Kitasatosporales</taxon>
        <taxon>Streptomycetaceae</taxon>
        <taxon>Actinacidiphila</taxon>
    </lineage>
</organism>
<dbReference type="PRINTS" id="PR00359">
    <property type="entry name" value="BP450"/>
</dbReference>
<dbReference type="PANTHER" id="PTHR46696:SF6">
    <property type="entry name" value="P450, PUTATIVE (EUROFUNG)-RELATED"/>
    <property type="match status" value="1"/>
</dbReference>
<evidence type="ECO:0000313" key="9">
    <source>
        <dbReference type="Proteomes" id="UP000199323"/>
    </source>
</evidence>
<dbReference type="GO" id="GO:0004497">
    <property type="term" value="F:monooxygenase activity"/>
    <property type="evidence" value="ECO:0007669"/>
    <property type="project" value="UniProtKB-KW"/>
</dbReference>
<dbReference type="OrthoDB" id="502624at2"/>